<evidence type="ECO:0000313" key="3">
    <source>
        <dbReference type="Proteomes" id="UP001165121"/>
    </source>
</evidence>
<organism evidence="2 3">
    <name type="scientific">Phytophthora fragariaefolia</name>
    <dbReference type="NCBI Taxonomy" id="1490495"/>
    <lineage>
        <taxon>Eukaryota</taxon>
        <taxon>Sar</taxon>
        <taxon>Stramenopiles</taxon>
        <taxon>Oomycota</taxon>
        <taxon>Peronosporomycetes</taxon>
        <taxon>Peronosporales</taxon>
        <taxon>Peronosporaceae</taxon>
        <taxon>Phytophthora</taxon>
    </lineage>
</organism>
<evidence type="ECO:0000313" key="2">
    <source>
        <dbReference type="EMBL" id="GMF48735.1"/>
    </source>
</evidence>
<reference evidence="2" key="1">
    <citation type="submission" date="2023-04" db="EMBL/GenBank/DDBJ databases">
        <title>Phytophthora fragariaefolia NBRC 109709.</title>
        <authorList>
            <person name="Ichikawa N."/>
            <person name="Sato H."/>
            <person name="Tonouchi N."/>
        </authorList>
    </citation>
    <scope>NUCLEOTIDE SEQUENCE</scope>
    <source>
        <strain evidence="2">NBRC 109709</strain>
    </source>
</reference>
<dbReference type="Proteomes" id="UP001165121">
    <property type="component" value="Unassembled WGS sequence"/>
</dbReference>
<sequence>MEPRTPSPTRLFLGPSAWAAAESHLQALTDSTPGLSENFDRSKLVSERYQQAESLQASGHAEVSRTHVREGLINICINKLWAGDPEQLHPFGITAWMPNNVAWKFGGGSGRSAPCNRAGREARCNASMRFARGSIFGSERMDAVGCPEATILEFLVEAAELATSRNMATFLEMGAIGRSTGPPVLNQHWRPGAAEGYQRKRPRPPTSLMPGSALEPSGY</sequence>
<keyword evidence="3" id="KW-1185">Reference proteome</keyword>
<dbReference type="AlphaFoldDB" id="A0A9W7CZ62"/>
<comment type="caution">
    <text evidence="2">The sequence shown here is derived from an EMBL/GenBank/DDBJ whole genome shotgun (WGS) entry which is preliminary data.</text>
</comment>
<dbReference type="EMBL" id="BSXT01002400">
    <property type="protein sequence ID" value="GMF48735.1"/>
    <property type="molecule type" value="Genomic_DNA"/>
</dbReference>
<accession>A0A9W7CZ62</accession>
<gene>
    <name evidence="2" type="ORF">Pfra01_001896500</name>
</gene>
<proteinExistence type="predicted"/>
<protein>
    <submittedName>
        <fullName evidence="2">Unnamed protein product</fullName>
    </submittedName>
</protein>
<feature type="region of interest" description="Disordered" evidence="1">
    <location>
        <begin position="182"/>
        <end position="219"/>
    </location>
</feature>
<evidence type="ECO:0000256" key="1">
    <source>
        <dbReference type="SAM" id="MobiDB-lite"/>
    </source>
</evidence>
<name>A0A9W7CZ62_9STRA</name>